<name>A0A5B9D799_9ARCH</name>
<keyword evidence="3" id="KW-0949">S-adenosyl-L-methionine</keyword>
<dbReference type="InterPro" id="IPR002817">
    <property type="entry name" value="ThiC/BzaA/B"/>
</dbReference>
<dbReference type="Pfam" id="PF01964">
    <property type="entry name" value="ThiC_Rad_SAM"/>
    <property type="match status" value="1"/>
</dbReference>
<dbReference type="Gene3D" id="3.20.20.540">
    <property type="entry name" value="Radical SAM ThiC family, central domain"/>
    <property type="match status" value="1"/>
</dbReference>
<evidence type="ECO:0000313" key="10">
    <source>
        <dbReference type="Proteomes" id="UP000321408"/>
    </source>
</evidence>
<dbReference type="GeneID" id="41328719"/>
<dbReference type="RefSeq" id="WP_162306540.1">
    <property type="nucleotide sequence ID" value="NZ_CP042905.2"/>
</dbReference>
<dbReference type="PANTHER" id="PTHR30557:SF1">
    <property type="entry name" value="PHOSPHOMETHYLPYRIMIDINE SYNTHASE, CHLOROPLASTIC"/>
    <property type="match status" value="1"/>
</dbReference>
<dbReference type="GO" id="GO:0051539">
    <property type="term" value="F:4 iron, 4 sulfur cluster binding"/>
    <property type="evidence" value="ECO:0007669"/>
    <property type="project" value="UniProtKB-KW"/>
</dbReference>
<proteinExistence type="predicted"/>
<dbReference type="GO" id="GO:0046872">
    <property type="term" value="F:metal ion binding"/>
    <property type="evidence" value="ECO:0007669"/>
    <property type="project" value="UniProtKB-KW"/>
</dbReference>
<keyword evidence="10" id="KW-1185">Reference proteome</keyword>
<dbReference type="EMBL" id="CP042905">
    <property type="protein sequence ID" value="QEE14895.1"/>
    <property type="molecule type" value="Genomic_DNA"/>
</dbReference>
<comment type="cofactor">
    <cofactor evidence="1">
        <name>[4Fe-4S] cluster</name>
        <dbReference type="ChEBI" id="CHEBI:49883"/>
    </cofactor>
</comment>
<keyword evidence="7" id="KW-0411">Iron-sulfur</keyword>
<dbReference type="Proteomes" id="UP000321408">
    <property type="component" value="Chromosome"/>
</dbReference>
<evidence type="ECO:0000256" key="5">
    <source>
        <dbReference type="ARBA" id="ARBA00022833"/>
    </source>
</evidence>
<dbReference type="EC" id="4.1.99.17" evidence="9"/>
<sequence>MKKIIIGNKNRPNVQLSAGLGEPTRILSSIGLSPGVTNIETELKKARIAVEAGADIINDDSVVEPDGSKLRKLLYSEFSVPVNTEPIFSTSAQAFYERQNILDFDESDLLSTIKQHSEEGSDILTLHFAYSRKLAEKMANSNRIIPLTSRGGAIITRYMIEHGEENPYQKLRGKILDIVKKNNVTISLGTVLRPGSIVDGFDNLFIEELIEQRKFIKECWDLGIGVMVEGAGHIPLEQMQNYMSISKKIIMDAPYRSLGPTLCDCGAGYDHITGAIGAAVASMYGCDFITCTTKGEHVGLPRLKDVEEAVKAFKIAVYIGRSGKTSRYHLDRKISEARNLCLKEKIWKNSLFSNDVQSLDPQLNKNNIKTCSVCGPYCALKINLNNIRSMKKLE</sequence>
<reference evidence="9 10" key="2">
    <citation type="journal article" date="2024" name="Int. J. Syst. Evol. Microbiol.">
        <title>Promethearchaeum syntrophicum gen. nov., sp. nov., an anaerobic, obligately syntrophic archaeon, the first isolate of the lineage 'Asgard' archaea, and proposal of the new archaeal phylum Promethearchaeota phyl. nov. and kingdom Promethearchaeati regn. nov.</title>
        <authorList>
            <person name="Imachi H."/>
            <person name="Nobu M.K."/>
            <person name="Kato S."/>
            <person name="Takaki Y."/>
            <person name="Miyazaki M."/>
            <person name="Miyata M."/>
            <person name="Ogawara M."/>
            <person name="Saito Y."/>
            <person name="Sakai S."/>
            <person name="Tahara Y.O."/>
            <person name="Takano Y."/>
            <person name="Tasumi E."/>
            <person name="Uematsu K."/>
            <person name="Yoshimura T."/>
            <person name="Itoh T."/>
            <person name="Ohkuma M."/>
            <person name="Takai K."/>
        </authorList>
    </citation>
    <scope>NUCLEOTIDE SEQUENCE [LARGE SCALE GENOMIC DNA]</scope>
    <source>
        <strain evidence="9 10">MK-D1</strain>
    </source>
</reference>
<evidence type="ECO:0000256" key="2">
    <source>
        <dbReference type="ARBA" id="ARBA00022485"/>
    </source>
</evidence>
<evidence type="ECO:0000313" key="9">
    <source>
        <dbReference type="EMBL" id="QEE14895.1"/>
    </source>
</evidence>
<keyword evidence="4" id="KW-0479">Metal-binding</keyword>
<accession>A0A5B9D799</accession>
<evidence type="ECO:0000256" key="3">
    <source>
        <dbReference type="ARBA" id="ARBA00022691"/>
    </source>
</evidence>
<evidence type="ECO:0000256" key="1">
    <source>
        <dbReference type="ARBA" id="ARBA00001966"/>
    </source>
</evidence>
<dbReference type="KEGG" id="psyt:DSAG12_00716"/>
<organism evidence="9 10">
    <name type="scientific">Promethearchaeum syntrophicum</name>
    <dbReference type="NCBI Taxonomy" id="2594042"/>
    <lineage>
        <taxon>Archaea</taxon>
        <taxon>Promethearchaeati</taxon>
        <taxon>Promethearchaeota</taxon>
        <taxon>Promethearchaeia</taxon>
        <taxon>Promethearchaeales</taxon>
        <taxon>Promethearchaeaceae</taxon>
        <taxon>Promethearchaeum</taxon>
    </lineage>
</organism>
<keyword evidence="2" id="KW-0004">4Fe-4S</keyword>
<keyword evidence="8 9" id="KW-0456">Lyase</keyword>
<evidence type="ECO:0000256" key="6">
    <source>
        <dbReference type="ARBA" id="ARBA00023004"/>
    </source>
</evidence>
<evidence type="ECO:0000256" key="4">
    <source>
        <dbReference type="ARBA" id="ARBA00022723"/>
    </source>
</evidence>
<evidence type="ECO:0000256" key="7">
    <source>
        <dbReference type="ARBA" id="ARBA00023014"/>
    </source>
</evidence>
<keyword evidence="5" id="KW-0862">Zinc</keyword>
<protein>
    <submittedName>
        <fullName evidence="9">Phosphomethylpyrimidine synthase ThiC</fullName>
        <ecNumber evidence="9">4.1.99.17</ecNumber>
    </submittedName>
</protein>
<gene>
    <name evidence="9" type="ORF">DSAG12_00716</name>
</gene>
<dbReference type="GO" id="GO:0009228">
    <property type="term" value="P:thiamine biosynthetic process"/>
    <property type="evidence" value="ECO:0007669"/>
    <property type="project" value="InterPro"/>
</dbReference>
<keyword evidence="6" id="KW-0408">Iron</keyword>
<dbReference type="InterPro" id="IPR038521">
    <property type="entry name" value="ThiC/Bza_core_dom"/>
</dbReference>
<dbReference type="OrthoDB" id="335406at2157"/>
<evidence type="ECO:0000256" key="8">
    <source>
        <dbReference type="ARBA" id="ARBA00023239"/>
    </source>
</evidence>
<dbReference type="AlphaFoldDB" id="A0A5B9D799"/>
<dbReference type="PANTHER" id="PTHR30557">
    <property type="entry name" value="THIAMINE BIOSYNTHESIS PROTEIN THIC"/>
    <property type="match status" value="1"/>
</dbReference>
<reference evidence="9 10" key="1">
    <citation type="journal article" date="2020" name="Nature">
        <title>Isolation of an archaeon at the prokaryote-eukaryote interface.</title>
        <authorList>
            <person name="Imachi H."/>
            <person name="Nobu M.K."/>
            <person name="Nakahara N."/>
            <person name="Morono Y."/>
            <person name="Ogawara M."/>
            <person name="Takaki Y."/>
            <person name="Takano Y."/>
            <person name="Uematsu K."/>
            <person name="Ikuta T."/>
            <person name="Ito M."/>
            <person name="Matsui Y."/>
            <person name="Miyazaki M."/>
            <person name="Murata K."/>
            <person name="Saito Y."/>
            <person name="Sakai S."/>
            <person name="Song C."/>
            <person name="Tasumi E."/>
            <person name="Yamanaka Y."/>
            <person name="Yamaguchi T."/>
            <person name="Kamagata Y."/>
            <person name="Tamaki H."/>
            <person name="Takai K."/>
        </authorList>
    </citation>
    <scope>NUCLEOTIDE SEQUENCE [LARGE SCALE GENOMIC DNA]</scope>
    <source>
        <strain evidence="9 10">MK-D1</strain>
    </source>
</reference>
<dbReference type="GO" id="GO:0016829">
    <property type="term" value="F:lyase activity"/>
    <property type="evidence" value="ECO:0007669"/>
    <property type="project" value="UniProtKB-KW"/>
</dbReference>